<dbReference type="OrthoDB" id="630895at2759"/>
<organism evidence="2 3">
    <name type="scientific">Passalora fulva</name>
    <name type="common">Tomato leaf mold</name>
    <name type="synonym">Cladosporium fulvum</name>
    <dbReference type="NCBI Taxonomy" id="5499"/>
    <lineage>
        <taxon>Eukaryota</taxon>
        <taxon>Fungi</taxon>
        <taxon>Dikarya</taxon>
        <taxon>Ascomycota</taxon>
        <taxon>Pezizomycotina</taxon>
        <taxon>Dothideomycetes</taxon>
        <taxon>Dothideomycetidae</taxon>
        <taxon>Mycosphaerellales</taxon>
        <taxon>Mycosphaerellaceae</taxon>
        <taxon>Fulvia</taxon>
    </lineage>
</organism>
<dbReference type="AlphaFoldDB" id="A0A9Q8L7A2"/>
<dbReference type="GO" id="GO:0016747">
    <property type="term" value="F:acyltransferase activity, transferring groups other than amino-acyl groups"/>
    <property type="evidence" value="ECO:0007669"/>
    <property type="project" value="InterPro"/>
</dbReference>
<gene>
    <name evidence="2" type="ORF">CLAFUR5_01471</name>
</gene>
<dbReference type="OMA" id="DILYRTW"/>
<dbReference type="PANTHER" id="PTHR43328">
    <property type="entry name" value="ACETYLTRANSFERASE-RELATED"/>
    <property type="match status" value="1"/>
</dbReference>
<dbReference type="PANTHER" id="PTHR43328:SF1">
    <property type="entry name" value="N-ACETYLTRANSFERASE DOMAIN-CONTAINING PROTEIN"/>
    <property type="match status" value="1"/>
</dbReference>
<evidence type="ECO:0000313" key="2">
    <source>
        <dbReference type="EMBL" id="UJO12039.1"/>
    </source>
</evidence>
<name>A0A9Q8L7A2_PASFU</name>
<dbReference type="EMBL" id="CP090163">
    <property type="protein sequence ID" value="UJO12039.1"/>
    <property type="molecule type" value="Genomic_DNA"/>
</dbReference>
<sequence>MTVGAEDAEDGYILKLDRGLGVRRYRLSDAESMAHHANNKNVAKFMRDRFPSPYTLEAGNFWIELCNSQKSMLQAGEWSSETGASGPLTALNYAITVNDETVGSIGLEPGHDVYIRSAELGYWIGEEHWGKGVMSTIVPAFVQWTWKTFGILVRLNGEVGELNKGSAALLGKAGFVVEGRRENAVFKNGKLESVIMFGALRPT</sequence>
<dbReference type="Proteomes" id="UP000756132">
    <property type="component" value="Chromosome 1"/>
</dbReference>
<keyword evidence="3" id="KW-1185">Reference proteome</keyword>
<reference evidence="2" key="2">
    <citation type="journal article" date="2022" name="Microb. Genom.">
        <title>A chromosome-scale genome assembly of the tomato pathogen Cladosporium fulvum reveals a compartmentalized genome architecture and the presence of a dispensable chromosome.</title>
        <authorList>
            <person name="Zaccaron A.Z."/>
            <person name="Chen L.H."/>
            <person name="Samaras A."/>
            <person name="Stergiopoulos I."/>
        </authorList>
    </citation>
    <scope>NUCLEOTIDE SEQUENCE</scope>
    <source>
        <strain evidence="2">Race5_Kim</strain>
    </source>
</reference>
<dbReference type="GeneID" id="71981349"/>
<dbReference type="PROSITE" id="PS51186">
    <property type="entry name" value="GNAT"/>
    <property type="match status" value="1"/>
</dbReference>
<evidence type="ECO:0000259" key="1">
    <source>
        <dbReference type="PROSITE" id="PS51186"/>
    </source>
</evidence>
<protein>
    <recommendedName>
        <fullName evidence="1">N-acetyltransferase domain-containing protein</fullName>
    </recommendedName>
</protein>
<feature type="domain" description="N-acetyltransferase" evidence="1">
    <location>
        <begin position="46"/>
        <end position="201"/>
    </location>
</feature>
<dbReference type="InterPro" id="IPR000182">
    <property type="entry name" value="GNAT_dom"/>
</dbReference>
<dbReference type="KEGG" id="ffu:CLAFUR5_01471"/>
<dbReference type="Gene3D" id="3.40.630.30">
    <property type="match status" value="1"/>
</dbReference>
<accession>A0A9Q8L7A2</accession>
<reference evidence="2" key="1">
    <citation type="submission" date="2021-12" db="EMBL/GenBank/DDBJ databases">
        <authorList>
            <person name="Zaccaron A."/>
            <person name="Stergiopoulos I."/>
        </authorList>
    </citation>
    <scope>NUCLEOTIDE SEQUENCE</scope>
    <source>
        <strain evidence="2">Race5_Kim</strain>
    </source>
</reference>
<dbReference type="RefSeq" id="XP_047756405.1">
    <property type="nucleotide sequence ID" value="XM_047900619.1"/>
</dbReference>
<dbReference type="SUPFAM" id="SSF55729">
    <property type="entry name" value="Acyl-CoA N-acyltransferases (Nat)"/>
    <property type="match status" value="1"/>
</dbReference>
<proteinExistence type="predicted"/>
<evidence type="ECO:0000313" key="3">
    <source>
        <dbReference type="Proteomes" id="UP000756132"/>
    </source>
</evidence>
<dbReference type="Pfam" id="PF13302">
    <property type="entry name" value="Acetyltransf_3"/>
    <property type="match status" value="1"/>
</dbReference>
<dbReference type="InterPro" id="IPR016181">
    <property type="entry name" value="Acyl_CoA_acyltransferase"/>
</dbReference>